<comment type="similarity">
    <text evidence="1">Belongs to the serpin family.</text>
</comment>
<evidence type="ECO:0000313" key="4">
    <source>
        <dbReference type="EMBL" id="KQM09584.1"/>
    </source>
</evidence>
<dbReference type="InterPro" id="IPR023795">
    <property type="entry name" value="Serpin_CS"/>
</dbReference>
<feature type="domain" description="Serpin" evidence="3">
    <location>
        <begin position="45"/>
        <end position="406"/>
    </location>
</feature>
<evidence type="ECO:0000256" key="1">
    <source>
        <dbReference type="RuleBase" id="RU000411"/>
    </source>
</evidence>
<dbReference type="InterPro" id="IPR000215">
    <property type="entry name" value="Serpin_fam"/>
</dbReference>
<evidence type="ECO:0000313" key="5">
    <source>
        <dbReference type="Proteomes" id="UP000054172"/>
    </source>
</evidence>
<dbReference type="PANTHER" id="PTHR11461:SF211">
    <property type="entry name" value="GH10112P-RELATED"/>
    <property type="match status" value="1"/>
</dbReference>
<feature type="signal peptide" evidence="2">
    <location>
        <begin position="1"/>
        <end position="20"/>
    </location>
</feature>
<dbReference type="InterPro" id="IPR042185">
    <property type="entry name" value="Serpin_sf_2"/>
</dbReference>
<gene>
    <name evidence="4" type="ORF">AL399_00610</name>
</gene>
<protein>
    <recommendedName>
        <fullName evidence="3">Serpin domain-containing protein</fullName>
    </recommendedName>
</protein>
<evidence type="ECO:0000256" key="2">
    <source>
        <dbReference type="SAM" id="SignalP"/>
    </source>
</evidence>
<dbReference type="PANTHER" id="PTHR11461">
    <property type="entry name" value="SERINE PROTEASE INHIBITOR, SERPIN"/>
    <property type="match status" value="1"/>
</dbReference>
<comment type="caution">
    <text evidence="4">The sequence shown here is derived from an EMBL/GenBank/DDBJ whole genome shotgun (WGS) entry which is preliminary data.</text>
</comment>
<dbReference type="PROSITE" id="PS00284">
    <property type="entry name" value="SERPIN"/>
    <property type="match status" value="1"/>
</dbReference>
<dbReference type="SUPFAM" id="SSF56574">
    <property type="entry name" value="Serpins"/>
    <property type="match status" value="1"/>
</dbReference>
<keyword evidence="5" id="KW-1185">Reference proteome</keyword>
<dbReference type="Pfam" id="PF00079">
    <property type="entry name" value="Serpin"/>
    <property type="match status" value="1"/>
</dbReference>
<dbReference type="AlphaFoldDB" id="A0A0Q4B939"/>
<feature type="chain" id="PRO_5006212543" description="Serpin domain-containing protein" evidence="2">
    <location>
        <begin position="21"/>
        <end position="407"/>
    </location>
</feature>
<dbReference type="InterPro" id="IPR023796">
    <property type="entry name" value="Serpin_dom"/>
</dbReference>
<evidence type="ECO:0000259" key="3">
    <source>
        <dbReference type="SMART" id="SM00093"/>
    </source>
</evidence>
<keyword evidence="2" id="KW-0732">Signal</keyword>
<dbReference type="STRING" id="1702214.AL399_00610"/>
<dbReference type="InterPro" id="IPR042178">
    <property type="entry name" value="Serpin_sf_1"/>
</dbReference>
<name>A0A0Q4B939_9BACT</name>
<reference evidence="4" key="1">
    <citation type="submission" date="2015-08" db="EMBL/GenBank/DDBJ databases">
        <title>Candidatus Bacteriodes Periocalifornicus.</title>
        <authorList>
            <person name="McLean J.S."/>
            <person name="Kelley S."/>
        </authorList>
    </citation>
    <scope>NUCLEOTIDE SEQUENCE [LARGE SCALE GENOMIC DNA]</scope>
    <source>
        <strain evidence="4">12B</strain>
    </source>
</reference>
<dbReference type="Proteomes" id="UP000054172">
    <property type="component" value="Unassembled WGS sequence"/>
</dbReference>
<accession>A0A0Q4B939</accession>
<dbReference type="EMBL" id="LIIK01000002">
    <property type="protein sequence ID" value="KQM09584.1"/>
    <property type="molecule type" value="Genomic_DNA"/>
</dbReference>
<dbReference type="PATRIC" id="fig|1702214.3.peg.760"/>
<sequence>MWFSLGIVLAGMCIFNACQGAGGVSASGTQSDTLMLSDTLSALDFGLRLQHASGRETGNFCLSPLSIRQALGLVAAGAGGESLKLLKLVADSSALDGQDSDASKNGNSSNEDDAYTQELNKAKLQLRVANAAWVDTKFPISKSYANAVQERFRATVESLPLATDAQLSSDRINGWVKDKTEGLITELVTPGVLVPGTELVLTNAVYFKSAWAKPFEKDRTLEEDFHSVSGDVKIPMMHGKVDGGVIRRDGLQALVIPYAHPEYGMMIVMPDSVGTPLTEISAKGIEALYRDMDWLDVNVSLPRFKFTSKLSLRDAMQRLGLSSLFDGRADFSAMSDKPTDLCIGDVLHSVLMDVQEEGTEAAAATAVTMVRMALRPEVEFKVDRPFLYIVFKGTPAQAIFVGGYDPR</sequence>
<dbReference type="Gene3D" id="3.30.497.10">
    <property type="entry name" value="Antithrombin, subunit I, domain 2"/>
    <property type="match status" value="1"/>
</dbReference>
<proteinExistence type="inferred from homology"/>
<dbReference type="CDD" id="cd19590">
    <property type="entry name" value="serpin_thermopin-like"/>
    <property type="match status" value="1"/>
</dbReference>
<dbReference type="GO" id="GO:0004867">
    <property type="term" value="F:serine-type endopeptidase inhibitor activity"/>
    <property type="evidence" value="ECO:0007669"/>
    <property type="project" value="InterPro"/>
</dbReference>
<dbReference type="InterPro" id="IPR036186">
    <property type="entry name" value="Serpin_sf"/>
</dbReference>
<dbReference type="Gene3D" id="2.30.39.10">
    <property type="entry name" value="Alpha-1-antitrypsin, domain 1"/>
    <property type="match status" value="1"/>
</dbReference>
<dbReference type="GO" id="GO:0005615">
    <property type="term" value="C:extracellular space"/>
    <property type="evidence" value="ECO:0007669"/>
    <property type="project" value="InterPro"/>
</dbReference>
<dbReference type="SMART" id="SM00093">
    <property type="entry name" value="SERPIN"/>
    <property type="match status" value="1"/>
</dbReference>
<organism evidence="4 5">
    <name type="scientific">Candidatus [Bacteroides] periocalifornicus</name>
    <dbReference type="NCBI Taxonomy" id="1702214"/>
    <lineage>
        <taxon>Bacteria</taxon>
        <taxon>Pseudomonadati</taxon>
        <taxon>Bacteroidota</taxon>
    </lineage>
</organism>